<evidence type="ECO:0000256" key="1">
    <source>
        <dbReference type="SAM" id="MobiDB-lite"/>
    </source>
</evidence>
<dbReference type="EMBL" id="JAUJYN010000003">
    <property type="protein sequence ID" value="KAK1275735.1"/>
    <property type="molecule type" value="Genomic_DNA"/>
</dbReference>
<dbReference type="Proteomes" id="UP001179952">
    <property type="component" value="Unassembled WGS sequence"/>
</dbReference>
<evidence type="ECO:0000313" key="3">
    <source>
        <dbReference type="Proteomes" id="UP001179952"/>
    </source>
</evidence>
<name>A0AAV9BGX8_ACOGR</name>
<protein>
    <submittedName>
        <fullName evidence="2">Uncharacterized protein</fullName>
    </submittedName>
</protein>
<feature type="region of interest" description="Disordered" evidence="1">
    <location>
        <begin position="1"/>
        <end position="51"/>
    </location>
</feature>
<comment type="caution">
    <text evidence="2">The sequence shown here is derived from an EMBL/GenBank/DDBJ whole genome shotgun (WGS) entry which is preliminary data.</text>
</comment>
<reference evidence="2" key="1">
    <citation type="journal article" date="2023" name="Nat. Commun.">
        <title>Diploid and tetraploid genomes of Acorus and the evolution of monocots.</title>
        <authorList>
            <person name="Ma L."/>
            <person name="Liu K.W."/>
            <person name="Li Z."/>
            <person name="Hsiao Y.Y."/>
            <person name="Qi Y."/>
            <person name="Fu T."/>
            <person name="Tang G.D."/>
            <person name="Zhang D."/>
            <person name="Sun W.H."/>
            <person name="Liu D.K."/>
            <person name="Li Y."/>
            <person name="Chen G.Z."/>
            <person name="Liu X.D."/>
            <person name="Liao X.Y."/>
            <person name="Jiang Y.T."/>
            <person name="Yu X."/>
            <person name="Hao Y."/>
            <person name="Huang J."/>
            <person name="Zhao X.W."/>
            <person name="Ke S."/>
            <person name="Chen Y.Y."/>
            <person name="Wu W.L."/>
            <person name="Hsu J.L."/>
            <person name="Lin Y.F."/>
            <person name="Huang M.D."/>
            <person name="Li C.Y."/>
            <person name="Huang L."/>
            <person name="Wang Z.W."/>
            <person name="Zhao X."/>
            <person name="Zhong W.Y."/>
            <person name="Peng D.H."/>
            <person name="Ahmad S."/>
            <person name="Lan S."/>
            <person name="Zhang J.S."/>
            <person name="Tsai W.C."/>
            <person name="Van de Peer Y."/>
            <person name="Liu Z.J."/>
        </authorList>
    </citation>
    <scope>NUCLEOTIDE SEQUENCE</scope>
    <source>
        <strain evidence="2">SCP</strain>
    </source>
</reference>
<organism evidence="2 3">
    <name type="scientific">Acorus gramineus</name>
    <name type="common">Dwarf sweet flag</name>
    <dbReference type="NCBI Taxonomy" id="55184"/>
    <lineage>
        <taxon>Eukaryota</taxon>
        <taxon>Viridiplantae</taxon>
        <taxon>Streptophyta</taxon>
        <taxon>Embryophyta</taxon>
        <taxon>Tracheophyta</taxon>
        <taxon>Spermatophyta</taxon>
        <taxon>Magnoliopsida</taxon>
        <taxon>Liliopsida</taxon>
        <taxon>Acoraceae</taxon>
        <taxon>Acorus</taxon>
    </lineage>
</organism>
<proteinExistence type="predicted"/>
<dbReference type="AlphaFoldDB" id="A0AAV9BGX8"/>
<reference evidence="2" key="2">
    <citation type="submission" date="2023-06" db="EMBL/GenBank/DDBJ databases">
        <authorList>
            <person name="Ma L."/>
            <person name="Liu K.-W."/>
            <person name="Li Z."/>
            <person name="Hsiao Y.-Y."/>
            <person name="Qi Y."/>
            <person name="Fu T."/>
            <person name="Tang G."/>
            <person name="Zhang D."/>
            <person name="Sun W.-H."/>
            <person name="Liu D.-K."/>
            <person name="Li Y."/>
            <person name="Chen G.-Z."/>
            <person name="Liu X.-D."/>
            <person name="Liao X.-Y."/>
            <person name="Jiang Y.-T."/>
            <person name="Yu X."/>
            <person name="Hao Y."/>
            <person name="Huang J."/>
            <person name="Zhao X.-W."/>
            <person name="Ke S."/>
            <person name="Chen Y.-Y."/>
            <person name="Wu W.-L."/>
            <person name="Hsu J.-L."/>
            <person name="Lin Y.-F."/>
            <person name="Huang M.-D."/>
            <person name="Li C.-Y."/>
            <person name="Huang L."/>
            <person name="Wang Z.-W."/>
            <person name="Zhao X."/>
            <person name="Zhong W.-Y."/>
            <person name="Peng D.-H."/>
            <person name="Ahmad S."/>
            <person name="Lan S."/>
            <person name="Zhang J.-S."/>
            <person name="Tsai W.-C."/>
            <person name="Van De Peer Y."/>
            <person name="Liu Z.-J."/>
        </authorList>
    </citation>
    <scope>NUCLEOTIDE SEQUENCE</scope>
    <source>
        <strain evidence="2">SCP</strain>
        <tissue evidence="2">Leaves</tissue>
    </source>
</reference>
<gene>
    <name evidence="2" type="ORF">QJS04_geneDACA016006</name>
</gene>
<evidence type="ECO:0000313" key="2">
    <source>
        <dbReference type="EMBL" id="KAK1275735.1"/>
    </source>
</evidence>
<sequence>MHEHLSNEAKKAAATPLPIHIATLSSPPPPPQPGRPRRSRGSPRPPPTPPRMVVKEAMTAMDDEFWLGLEEFYMGGGGGWYSLVLPTF</sequence>
<feature type="compositionally biased region" description="Basic and acidic residues" evidence="1">
    <location>
        <begin position="1"/>
        <end position="11"/>
    </location>
</feature>
<accession>A0AAV9BGX8</accession>
<keyword evidence="3" id="KW-1185">Reference proteome</keyword>